<evidence type="ECO:0008006" key="4">
    <source>
        <dbReference type="Google" id="ProtNLM"/>
    </source>
</evidence>
<dbReference type="KEGG" id="mmar:MODMU_4783"/>
<dbReference type="HOGENOM" id="CLU_2479925_0_0_11"/>
<name>I4F3F1_MODI5</name>
<evidence type="ECO:0000313" key="2">
    <source>
        <dbReference type="EMBL" id="CCH90164.1"/>
    </source>
</evidence>
<keyword evidence="3" id="KW-1185">Reference proteome</keyword>
<sequence length="87" mass="8451">MSTRRSVLQRTAALTAAAVLATGLAGAGPAGAAAPAPVADPTACAALLAQVLSWPGGVHAPGSPQVVSDAYESHLLRQPACRALPAG</sequence>
<feature type="chain" id="PRO_5003689462" description="Secreted protein" evidence="1">
    <location>
        <begin position="33"/>
        <end position="87"/>
    </location>
</feature>
<accession>I4F3F1</accession>
<organism evidence="2 3">
    <name type="scientific">Modestobacter italicus (strain DSM 44449 / CECT 9708 / BC 501)</name>
    <dbReference type="NCBI Taxonomy" id="2732864"/>
    <lineage>
        <taxon>Bacteria</taxon>
        <taxon>Bacillati</taxon>
        <taxon>Actinomycetota</taxon>
        <taxon>Actinomycetes</taxon>
        <taxon>Geodermatophilales</taxon>
        <taxon>Geodermatophilaceae</taxon>
        <taxon>Modestobacter</taxon>
    </lineage>
</organism>
<dbReference type="OrthoDB" id="5198590at2"/>
<keyword evidence="1" id="KW-0732">Signal</keyword>
<dbReference type="Proteomes" id="UP000006461">
    <property type="component" value="Chromosome"/>
</dbReference>
<gene>
    <name evidence="2" type="ordered locus">MODMU_4783</name>
</gene>
<dbReference type="EMBL" id="FO203431">
    <property type="protein sequence ID" value="CCH90164.1"/>
    <property type="molecule type" value="Genomic_DNA"/>
</dbReference>
<dbReference type="AlphaFoldDB" id="I4F3F1"/>
<proteinExistence type="predicted"/>
<dbReference type="STRING" id="477641.MODMU_4783"/>
<feature type="signal peptide" evidence="1">
    <location>
        <begin position="1"/>
        <end position="32"/>
    </location>
</feature>
<protein>
    <recommendedName>
        <fullName evidence="4">Secreted protein</fullName>
    </recommendedName>
</protein>
<evidence type="ECO:0000313" key="3">
    <source>
        <dbReference type="Proteomes" id="UP000006461"/>
    </source>
</evidence>
<dbReference type="InterPro" id="IPR006311">
    <property type="entry name" value="TAT_signal"/>
</dbReference>
<dbReference type="PROSITE" id="PS51318">
    <property type="entry name" value="TAT"/>
    <property type="match status" value="1"/>
</dbReference>
<reference evidence="2 3" key="1">
    <citation type="journal article" date="2012" name="J. Bacteriol.">
        <title>Genome Sequence of Radiation-Resistant Modestobacter marinus Strain BC501, a Representative Actinobacterium That Thrives on Calcareous Stone Surfaces.</title>
        <authorList>
            <person name="Normand P."/>
            <person name="Gury J."/>
            <person name="Pujic P."/>
            <person name="Chouaia B."/>
            <person name="Crotti E."/>
            <person name="Brusetti L."/>
            <person name="Daffonchio D."/>
            <person name="Vacherie B."/>
            <person name="Barbe V."/>
            <person name="Medigue C."/>
            <person name="Calteau A."/>
            <person name="Ghodhbane-Gtari F."/>
            <person name="Essoussi I."/>
            <person name="Nouioui I."/>
            <person name="Abbassi-Ghozzi I."/>
            <person name="Gtari M."/>
        </authorList>
    </citation>
    <scope>NUCLEOTIDE SEQUENCE [LARGE SCALE GENOMIC DNA]</scope>
    <source>
        <strain evidence="3">BC 501</strain>
    </source>
</reference>
<evidence type="ECO:0000256" key="1">
    <source>
        <dbReference type="SAM" id="SignalP"/>
    </source>
</evidence>